<dbReference type="SUPFAM" id="SSF51621">
    <property type="entry name" value="Phosphoenolpyruvate/pyruvate domain"/>
    <property type="match status" value="1"/>
</dbReference>
<reference evidence="1" key="1">
    <citation type="journal article" date="2020" name="Stud. Mycol.">
        <title>101 Dothideomycetes genomes: a test case for predicting lifestyles and emergence of pathogens.</title>
        <authorList>
            <person name="Haridas S."/>
            <person name="Albert R."/>
            <person name="Binder M."/>
            <person name="Bloem J."/>
            <person name="Labutti K."/>
            <person name="Salamov A."/>
            <person name="Andreopoulos B."/>
            <person name="Baker S."/>
            <person name="Barry K."/>
            <person name="Bills G."/>
            <person name="Bluhm B."/>
            <person name="Cannon C."/>
            <person name="Castanera R."/>
            <person name="Culley D."/>
            <person name="Daum C."/>
            <person name="Ezra D."/>
            <person name="Gonzalez J."/>
            <person name="Henrissat B."/>
            <person name="Kuo A."/>
            <person name="Liang C."/>
            <person name="Lipzen A."/>
            <person name="Lutzoni F."/>
            <person name="Magnuson J."/>
            <person name="Mondo S."/>
            <person name="Nolan M."/>
            <person name="Ohm R."/>
            <person name="Pangilinan J."/>
            <person name="Park H.-J."/>
            <person name="Ramirez L."/>
            <person name="Alfaro M."/>
            <person name="Sun H."/>
            <person name="Tritt A."/>
            <person name="Yoshinaga Y."/>
            <person name="Zwiers L.-H."/>
            <person name="Turgeon B."/>
            <person name="Goodwin S."/>
            <person name="Spatafora J."/>
            <person name="Crous P."/>
            <person name="Grigoriev I."/>
        </authorList>
    </citation>
    <scope>NUCLEOTIDE SEQUENCE</scope>
    <source>
        <strain evidence="1">CBS 116435</strain>
    </source>
</reference>
<evidence type="ECO:0000313" key="2">
    <source>
        <dbReference type="Proteomes" id="UP000799441"/>
    </source>
</evidence>
<sequence length="387" mass="42298">MSSSIKALLGSNNNRIRLLEAHDSISREIIRNGEGNDGEKFHGFWMSGLTQTTYLGVPDTELISPLERASAMAAKDYMGPTSDRRLGAAYDADSGGDPKDISALVLSLAKQGVSMVIIEDKFVGEPGNKVNSLKETSGSQSLAHPEEFAKIVRTFSKASANLDMMITARIEAFTVRKVIKGNEAAEKASVDAAMKDALRRAKIYRSAGAHAIMIHSKSSSPNEVLSFMKEFKASDPTATVVVVPTTYSQANEDILYDAGADVIIYANHLMRAKIRAVNDFSEEYLQGMTDIIAKDAEFKACVEAQNFGYLLQRLMSRESIDGVMKWYRILAEAYAVENMSRVVDCLLNGKTCSAADKHIISVKDLLKINSRQLDLLCSCKQVGCISV</sequence>
<dbReference type="OrthoDB" id="3779343at2759"/>
<dbReference type="EMBL" id="MU003765">
    <property type="protein sequence ID" value="KAF2726327.1"/>
    <property type="molecule type" value="Genomic_DNA"/>
</dbReference>
<evidence type="ECO:0000313" key="1">
    <source>
        <dbReference type="EMBL" id="KAF2726327.1"/>
    </source>
</evidence>
<dbReference type="Pfam" id="PF13714">
    <property type="entry name" value="PEP_mutase"/>
    <property type="match status" value="1"/>
</dbReference>
<dbReference type="Gene3D" id="3.20.20.60">
    <property type="entry name" value="Phosphoenolpyruvate-binding domains"/>
    <property type="match status" value="1"/>
</dbReference>
<comment type="caution">
    <text evidence="1">The sequence shown here is derived from an EMBL/GenBank/DDBJ whole genome shotgun (WGS) entry which is preliminary data.</text>
</comment>
<dbReference type="InterPro" id="IPR015813">
    <property type="entry name" value="Pyrv/PenolPyrv_kinase-like_dom"/>
</dbReference>
<accession>A0A9P4US38</accession>
<dbReference type="AlphaFoldDB" id="A0A9P4US38"/>
<dbReference type="PANTHER" id="PTHR42905:SF7">
    <property type="entry name" value="PHOSPHOENOLPYRUVATE PHOSPHOMUTASE"/>
    <property type="match status" value="1"/>
</dbReference>
<dbReference type="InterPro" id="IPR040442">
    <property type="entry name" value="Pyrv_kinase-like_dom_sf"/>
</dbReference>
<dbReference type="GO" id="GO:0003824">
    <property type="term" value="F:catalytic activity"/>
    <property type="evidence" value="ECO:0007669"/>
    <property type="project" value="InterPro"/>
</dbReference>
<dbReference type="Proteomes" id="UP000799441">
    <property type="component" value="Unassembled WGS sequence"/>
</dbReference>
<proteinExistence type="predicted"/>
<keyword evidence="2" id="KW-1185">Reference proteome</keyword>
<organism evidence="1 2">
    <name type="scientific">Polychaeton citri CBS 116435</name>
    <dbReference type="NCBI Taxonomy" id="1314669"/>
    <lineage>
        <taxon>Eukaryota</taxon>
        <taxon>Fungi</taxon>
        <taxon>Dikarya</taxon>
        <taxon>Ascomycota</taxon>
        <taxon>Pezizomycotina</taxon>
        <taxon>Dothideomycetes</taxon>
        <taxon>Dothideomycetidae</taxon>
        <taxon>Capnodiales</taxon>
        <taxon>Capnodiaceae</taxon>
        <taxon>Polychaeton</taxon>
    </lineage>
</organism>
<protein>
    <submittedName>
        <fullName evidence="1">Phosphoenolpyruvate phosphomutase</fullName>
    </submittedName>
</protein>
<gene>
    <name evidence="1" type="ORF">K431DRAFT_237652</name>
</gene>
<name>A0A9P4US38_9PEZI</name>
<dbReference type="PANTHER" id="PTHR42905">
    <property type="entry name" value="PHOSPHOENOLPYRUVATE CARBOXYLASE"/>
    <property type="match status" value="1"/>
</dbReference>